<keyword evidence="6" id="KW-0175">Coiled coil</keyword>
<evidence type="ECO:0000256" key="5">
    <source>
        <dbReference type="ARBA" id="ARBA00023242"/>
    </source>
</evidence>
<evidence type="ECO:0000259" key="8">
    <source>
        <dbReference type="PROSITE" id="PS50066"/>
    </source>
</evidence>
<evidence type="ECO:0000256" key="7">
    <source>
        <dbReference type="SAM" id="MobiDB-lite"/>
    </source>
</evidence>
<name>A0A9R0HWV5_SPIOL</name>
<proteinExistence type="predicted"/>
<dbReference type="Gene3D" id="3.40.1810.10">
    <property type="entry name" value="Transcription factor, MADS-box"/>
    <property type="match status" value="1"/>
</dbReference>
<dbReference type="GO" id="GO:0045944">
    <property type="term" value="P:positive regulation of transcription by RNA polymerase II"/>
    <property type="evidence" value="ECO:0007669"/>
    <property type="project" value="InterPro"/>
</dbReference>
<dbReference type="GO" id="GO:0005634">
    <property type="term" value="C:nucleus"/>
    <property type="evidence" value="ECO:0007669"/>
    <property type="project" value="UniProtKB-SubCell"/>
</dbReference>
<dbReference type="PRINTS" id="PR00404">
    <property type="entry name" value="MADSDOMAIN"/>
</dbReference>
<evidence type="ECO:0000256" key="1">
    <source>
        <dbReference type="ARBA" id="ARBA00004123"/>
    </source>
</evidence>
<evidence type="ECO:0000313" key="10">
    <source>
        <dbReference type="RefSeq" id="XP_021838516.1"/>
    </source>
</evidence>
<dbReference type="Pfam" id="PF00319">
    <property type="entry name" value="SRF-TF"/>
    <property type="match status" value="1"/>
</dbReference>
<reference evidence="10" key="2">
    <citation type="submission" date="2025-08" db="UniProtKB">
        <authorList>
            <consortium name="RefSeq"/>
        </authorList>
    </citation>
    <scope>IDENTIFICATION</scope>
    <source>
        <tissue evidence="10">Leaf</tissue>
    </source>
</reference>
<evidence type="ECO:0000256" key="4">
    <source>
        <dbReference type="ARBA" id="ARBA00023163"/>
    </source>
</evidence>
<dbReference type="Proteomes" id="UP000813463">
    <property type="component" value="Chromosome 3"/>
</dbReference>
<dbReference type="SUPFAM" id="SSF55455">
    <property type="entry name" value="SRF-like"/>
    <property type="match status" value="1"/>
</dbReference>
<dbReference type="InterPro" id="IPR036879">
    <property type="entry name" value="TF_MADSbox_sf"/>
</dbReference>
<dbReference type="GeneID" id="110778250"/>
<evidence type="ECO:0000256" key="3">
    <source>
        <dbReference type="ARBA" id="ARBA00023125"/>
    </source>
</evidence>
<keyword evidence="2" id="KW-0805">Transcription regulation</keyword>
<evidence type="ECO:0000313" key="9">
    <source>
        <dbReference type="Proteomes" id="UP000813463"/>
    </source>
</evidence>
<dbReference type="PROSITE" id="PS50066">
    <property type="entry name" value="MADS_BOX_2"/>
    <property type="match status" value="1"/>
</dbReference>
<feature type="region of interest" description="Disordered" evidence="7">
    <location>
        <begin position="159"/>
        <end position="179"/>
    </location>
</feature>
<dbReference type="GO" id="GO:0000981">
    <property type="term" value="F:DNA-binding transcription factor activity, RNA polymerase II-specific"/>
    <property type="evidence" value="ECO:0007669"/>
    <property type="project" value="InterPro"/>
</dbReference>
<reference evidence="9" key="1">
    <citation type="journal article" date="2021" name="Nat. Commun.">
        <title>Genomic analyses provide insights into spinach domestication and the genetic basis of agronomic traits.</title>
        <authorList>
            <person name="Cai X."/>
            <person name="Sun X."/>
            <person name="Xu C."/>
            <person name="Sun H."/>
            <person name="Wang X."/>
            <person name="Ge C."/>
            <person name="Zhang Z."/>
            <person name="Wang Q."/>
            <person name="Fei Z."/>
            <person name="Jiao C."/>
            <person name="Wang Q."/>
        </authorList>
    </citation>
    <scope>NUCLEOTIDE SEQUENCE [LARGE SCALE GENOMIC DNA]</scope>
    <source>
        <strain evidence="9">cv. Varoflay</strain>
    </source>
</reference>
<sequence length="179" mass="20681">MSRKKVELVYKENDSARRSTFTKRAPGLIKKTREISVLCDVDALAIIYGQEDQTPVVWPPSEEDMRRIISKYLSKPEIYQAQKRLDQQAFLEQTIKKRTEQMKRIQRKNRETKIEDLLNDIIHGRSTLEQVSPNDLRDLLLVLEDKSSSFAYQIRVLAEGNNNNPPPPSTNSNNADNPI</sequence>
<comment type="subcellular location">
    <subcellularLocation>
        <location evidence="1">Nucleus</location>
    </subcellularLocation>
</comment>
<keyword evidence="4" id="KW-0804">Transcription</keyword>
<feature type="coiled-coil region" evidence="6">
    <location>
        <begin position="88"/>
        <end position="115"/>
    </location>
</feature>
<dbReference type="GO" id="GO:0046983">
    <property type="term" value="F:protein dimerization activity"/>
    <property type="evidence" value="ECO:0007669"/>
    <property type="project" value="InterPro"/>
</dbReference>
<dbReference type="PANTHER" id="PTHR11945">
    <property type="entry name" value="MADS BOX PROTEIN"/>
    <property type="match status" value="1"/>
</dbReference>
<feature type="domain" description="MADS-box" evidence="8">
    <location>
        <begin position="1"/>
        <end position="50"/>
    </location>
</feature>
<evidence type="ECO:0000256" key="2">
    <source>
        <dbReference type="ARBA" id="ARBA00023015"/>
    </source>
</evidence>
<keyword evidence="5" id="KW-0539">Nucleus</keyword>
<evidence type="ECO:0000256" key="6">
    <source>
        <dbReference type="SAM" id="Coils"/>
    </source>
</evidence>
<dbReference type="OrthoDB" id="779403at2759"/>
<dbReference type="CDD" id="cd00266">
    <property type="entry name" value="MADS_SRF_like"/>
    <property type="match status" value="1"/>
</dbReference>
<dbReference type="SMART" id="SM00432">
    <property type="entry name" value="MADS"/>
    <property type="match status" value="1"/>
</dbReference>
<dbReference type="InterPro" id="IPR002100">
    <property type="entry name" value="TF_MADSbox"/>
</dbReference>
<dbReference type="InterPro" id="IPR033897">
    <property type="entry name" value="SRF-like_MADS-box"/>
</dbReference>
<protein>
    <submittedName>
        <fullName evidence="10">Agamous-like MADS-box protein AGL80</fullName>
    </submittedName>
</protein>
<dbReference type="GO" id="GO:0000978">
    <property type="term" value="F:RNA polymerase II cis-regulatory region sequence-specific DNA binding"/>
    <property type="evidence" value="ECO:0007669"/>
    <property type="project" value="TreeGrafter"/>
</dbReference>
<keyword evidence="3" id="KW-0238">DNA-binding</keyword>
<dbReference type="PANTHER" id="PTHR11945:SF387">
    <property type="entry name" value="AGAMOUS-LIKE MADS-BOX PROTEIN AGL80"/>
    <property type="match status" value="1"/>
</dbReference>
<dbReference type="KEGG" id="soe:110778250"/>
<feature type="compositionally biased region" description="Low complexity" evidence="7">
    <location>
        <begin position="170"/>
        <end position="179"/>
    </location>
</feature>
<accession>A0A9R0HWV5</accession>
<gene>
    <name evidence="10" type="primary">LOC110778250</name>
</gene>
<dbReference type="AlphaFoldDB" id="A0A9R0HWV5"/>
<keyword evidence="9" id="KW-1185">Reference proteome</keyword>
<dbReference type="RefSeq" id="XP_021838516.1">
    <property type="nucleotide sequence ID" value="XM_021982824.1"/>
</dbReference>
<organism evidence="9 10">
    <name type="scientific">Spinacia oleracea</name>
    <name type="common">Spinach</name>
    <dbReference type="NCBI Taxonomy" id="3562"/>
    <lineage>
        <taxon>Eukaryota</taxon>
        <taxon>Viridiplantae</taxon>
        <taxon>Streptophyta</taxon>
        <taxon>Embryophyta</taxon>
        <taxon>Tracheophyta</taxon>
        <taxon>Spermatophyta</taxon>
        <taxon>Magnoliopsida</taxon>
        <taxon>eudicotyledons</taxon>
        <taxon>Gunneridae</taxon>
        <taxon>Pentapetalae</taxon>
        <taxon>Caryophyllales</taxon>
        <taxon>Chenopodiaceae</taxon>
        <taxon>Chenopodioideae</taxon>
        <taxon>Anserineae</taxon>
        <taxon>Spinacia</taxon>
    </lineage>
</organism>